<feature type="transmembrane region" description="Helical" evidence="11">
    <location>
        <begin position="82"/>
        <end position="109"/>
    </location>
</feature>
<evidence type="ECO:0000256" key="1">
    <source>
        <dbReference type="ARBA" id="ARBA00000085"/>
    </source>
</evidence>
<dbReference type="PRINTS" id="PR00344">
    <property type="entry name" value="BCTRLSENSOR"/>
</dbReference>
<proteinExistence type="predicted"/>
<reference evidence="14 15" key="1">
    <citation type="submission" date="2017-04" db="EMBL/GenBank/DDBJ databases">
        <title>Comparative genome analysis of Subtercola boreus.</title>
        <authorList>
            <person name="Cho Y.-J."/>
            <person name="Cho A."/>
            <person name="Kim O.-S."/>
            <person name="Lee J.-I."/>
        </authorList>
    </citation>
    <scope>NUCLEOTIDE SEQUENCE [LARGE SCALE GENOMIC DNA]</scope>
    <source>
        <strain evidence="14 15">P27444</strain>
    </source>
</reference>
<dbReference type="GO" id="GO:0000155">
    <property type="term" value="F:phosphorelay sensor kinase activity"/>
    <property type="evidence" value="ECO:0007669"/>
    <property type="project" value="InterPro"/>
</dbReference>
<evidence type="ECO:0000256" key="3">
    <source>
        <dbReference type="ARBA" id="ARBA00012438"/>
    </source>
</evidence>
<evidence type="ECO:0000256" key="6">
    <source>
        <dbReference type="ARBA" id="ARBA00022692"/>
    </source>
</evidence>
<evidence type="ECO:0000256" key="10">
    <source>
        <dbReference type="ARBA" id="ARBA00023136"/>
    </source>
</evidence>
<evidence type="ECO:0000256" key="8">
    <source>
        <dbReference type="ARBA" id="ARBA00022989"/>
    </source>
</evidence>
<dbReference type="Gene3D" id="3.30.565.10">
    <property type="entry name" value="Histidine kinase-like ATPase, C-terminal domain"/>
    <property type="match status" value="1"/>
</dbReference>
<accession>A0A3E0VB79</accession>
<evidence type="ECO:0000313" key="15">
    <source>
        <dbReference type="Proteomes" id="UP000256709"/>
    </source>
</evidence>
<evidence type="ECO:0000313" key="14">
    <source>
        <dbReference type="EMBL" id="RFA07126.1"/>
    </source>
</evidence>
<dbReference type="SUPFAM" id="SSF158472">
    <property type="entry name" value="HAMP domain-like"/>
    <property type="match status" value="1"/>
</dbReference>
<evidence type="ECO:0000256" key="7">
    <source>
        <dbReference type="ARBA" id="ARBA00022777"/>
    </source>
</evidence>
<keyword evidence="4" id="KW-0597">Phosphoprotein</keyword>
<keyword evidence="8 11" id="KW-1133">Transmembrane helix</keyword>
<feature type="domain" description="HAMP" evidence="13">
    <location>
        <begin position="110"/>
        <end position="163"/>
    </location>
</feature>
<dbReference type="CDD" id="cd06225">
    <property type="entry name" value="HAMP"/>
    <property type="match status" value="1"/>
</dbReference>
<organism evidence="14 15">
    <name type="scientific">Subtercola boreus</name>
    <dbReference type="NCBI Taxonomy" id="120213"/>
    <lineage>
        <taxon>Bacteria</taxon>
        <taxon>Bacillati</taxon>
        <taxon>Actinomycetota</taxon>
        <taxon>Actinomycetes</taxon>
        <taxon>Micrococcales</taxon>
        <taxon>Microbacteriaceae</taxon>
        <taxon>Subtercola</taxon>
    </lineage>
</organism>
<dbReference type="PANTHER" id="PTHR45436:SF5">
    <property type="entry name" value="SENSOR HISTIDINE KINASE TRCS"/>
    <property type="match status" value="1"/>
</dbReference>
<dbReference type="InterPro" id="IPR036097">
    <property type="entry name" value="HisK_dim/P_sf"/>
</dbReference>
<dbReference type="Proteomes" id="UP000256709">
    <property type="component" value="Unassembled WGS sequence"/>
</dbReference>
<dbReference type="RefSeq" id="WP_116284425.1">
    <property type="nucleotide sequence ID" value="NZ_NBXA01000031.1"/>
</dbReference>
<dbReference type="PROSITE" id="PS50885">
    <property type="entry name" value="HAMP"/>
    <property type="match status" value="1"/>
</dbReference>
<comment type="subcellular location">
    <subcellularLocation>
        <location evidence="2">Cell membrane</location>
    </subcellularLocation>
</comment>
<dbReference type="SUPFAM" id="SSF47384">
    <property type="entry name" value="Homodimeric domain of signal transducing histidine kinase"/>
    <property type="match status" value="1"/>
</dbReference>
<keyword evidence="5" id="KW-0808">Transferase</keyword>
<keyword evidence="6 11" id="KW-0812">Transmembrane</keyword>
<dbReference type="Pfam" id="PF02518">
    <property type="entry name" value="HATPase_c"/>
    <property type="match status" value="1"/>
</dbReference>
<dbReference type="PROSITE" id="PS51257">
    <property type="entry name" value="PROKAR_LIPOPROTEIN"/>
    <property type="match status" value="1"/>
</dbReference>
<dbReference type="SUPFAM" id="SSF55874">
    <property type="entry name" value="ATPase domain of HSP90 chaperone/DNA topoisomerase II/histidine kinase"/>
    <property type="match status" value="1"/>
</dbReference>
<dbReference type="InterPro" id="IPR004358">
    <property type="entry name" value="Sig_transdc_His_kin-like_C"/>
</dbReference>
<comment type="caution">
    <text evidence="14">The sequence shown here is derived from an EMBL/GenBank/DDBJ whole genome shotgun (WGS) entry which is preliminary data.</text>
</comment>
<evidence type="ECO:0000256" key="11">
    <source>
        <dbReference type="SAM" id="Phobius"/>
    </source>
</evidence>
<dbReference type="CDD" id="cd00075">
    <property type="entry name" value="HATPase"/>
    <property type="match status" value="1"/>
</dbReference>
<dbReference type="SMART" id="SM00388">
    <property type="entry name" value="HisKA"/>
    <property type="match status" value="1"/>
</dbReference>
<dbReference type="EC" id="2.7.13.3" evidence="3"/>
<name>A0A3E0VB79_9MICO</name>
<dbReference type="PANTHER" id="PTHR45436">
    <property type="entry name" value="SENSOR HISTIDINE KINASE YKOH"/>
    <property type="match status" value="1"/>
</dbReference>
<evidence type="ECO:0000256" key="5">
    <source>
        <dbReference type="ARBA" id="ARBA00022679"/>
    </source>
</evidence>
<dbReference type="InterPro" id="IPR003660">
    <property type="entry name" value="HAMP_dom"/>
</dbReference>
<dbReference type="InterPro" id="IPR005467">
    <property type="entry name" value="His_kinase_dom"/>
</dbReference>
<dbReference type="EMBL" id="NBXA01000031">
    <property type="protein sequence ID" value="RFA07126.1"/>
    <property type="molecule type" value="Genomic_DNA"/>
</dbReference>
<gene>
    <name evidence="14" type="ORF">B7R21_16855</name>
</gene>
<evidence type="ECO:0000259" key="12">
    <source>
        <dbReference type="PROSITE" id="PS50109"/>
    </source>
</evidence>
<dbReference type="InterPro" id="IPR003661">
    <property type="entry name" value="HisK_dim/P_dom"/>
</dbReference>
<evidence type="ECO:0000256" key="4">
    <source>
        <dbReference type="ARBA" id="ARBA00022553"/>
    </source>
</evidence>
<keyword evidence="7" id="KW-0418">Kinase</keyword>
<dbReference type="Gene3D" id="6.10.340.10">
    <property type="match status" value="1"/>
</dbReference>
<dbReference type="InterPro" id="IPR050428">
    <property type="entry name" value="TCS_sensor_his_kinase"/>
</dbReference>
<sequence>MNTEFKAPRGRRFTLRLRLTMTFASLVIGCGVILIAIVYLYMRFVPTYEFQAAIPLGGSPTPGRSTPAGTTALSSVSSIDGILTNVLVASFIALAVMAAVGAALGWYFAGRTLAPLADINDAAKRAASGTLDHRIVAVGPADEITRLSDTFNTMLGSLERSFAAHRRFAANASHELRTPLATTKTMIDVALADPEADTDELRVLAERVRVMNNANIDTVDALLDLAAADEVALVRGRIIPAETIRAVARRLAPDAETAQITLSVRGESAPLNANPVLIDRAIDNLIRNAIRYNHPGGYATVLVSSDDHGTHVTVSNTGAFVNPETVHQLAEPFVRGSGRSRVTGGGHGLGLPLVTVIAQAHGGTLTLTANPDGGLTALLHLPMM</sequence>
<keyword evidence="9" id="KW-0902">Two-component regulatory system</keyword>
<dbReference type="SMART" id="SM00387">
    <property type="entry name" value="HATPase_c"/>
    <property type="match status" value="1"/>
</dbReference>
<dbReference type="PROSITE" id="PS50109">
    <property type="entry name" value="HIS_KIN"/>
    <property type="match status" value="1"/>
</dbReference>
<evidence type="ECO:0000256" key="2">
    <source>
        <dbReference type="ARBA" id="ARBA00004236"/>
    </source>
</evidence>
<dbReference type="AlphaFoldDB" id="A0A3E0VB79"/>
<feature type="domain" description="Histidine kinase" evidence="12">
    <location>
        <begin position="171"/>
        <end position="384"/>
    </location>
</feature>
<dbReference type="Pfam" id="PF00672">
    <property type="entry name" value="HAMP"/>
    <property type="match status" value="1"/>
</dbReference>
<dbReference type="InterPro" id="IPR003594">
    <property type="entry name" value="HATPase_dom"/>
</dbReference>
<comment type="catalytic activity">
    <reaction evidence="1">
        <text>ATP + protein L-histidine = ADP + protein N-phospho-L-histidine.</text>
        <dbReference type="EC" id="2.7.13.3"/>
    </reaction>
</comment>
<dbReference type="OrthoDB" id="9786919at2"/>
<dbReference type="CDD" id="cd00082">
    <property type="entry name" value="HisKA"/>
    <property type="match status" value="1"/>
</dbReference>
<dbReference type="InterPro" id="IPR036890">
    <property type="entry name" value="HATPase_C_sf"/>
</dbReference>
<keyword evidence="10 11" id="KW-0472">Membrane</keyword>
<dbReference type="Gene3D" id="1.10.287.130">
    <property type="match status" value="1"/>
</dbReference>
<protein>
    <recommendedName>
        <fullName evidence="3">histidine kinase</fullName>
        <ecNumber evidence="3">2.7.13.3</ecNumber>
    </recommendedName>
</protein>
<evidence type="ECO:0000259" key="13">
    <source>
        <dbReference type="PROSITE" id="PS50885"/>
    </source>
</evidence>
<dbReference type="GO" id="GO:0005886">
    <property type="term" value="C:plasma membrane"/>
    <property type="evidence" value="ECO:0007669"/>
    <property type="project" value="UniProtKB-SubCell"/>
</dbReference>
<evidence type="ECO:0000256" key="9">
    <source>
        <dbReference type="ARBA" id="ARBA00023012"/>
    </source>
</evidence>
<feature type="transmembrane region" description="Helical" evidence="11">
    <location>
        <begin position="21"/>
        <end position="42"/>
    </location>
</feature>
<dbReference type="SMART" id="SM00304">
    <property type="entry name" value="HAMP"/>
    <property type="match status" value="1"/>
</dbReference>
<dbReference type="Pfam" id="PF00512">
    <property type="entry name" value="HisKA"/>
    <property type="match status" value="1"/>
</dbReference>